<feature type="non-terminal residue" evidence="1">
    <location>
        <position position="23"/>
    </location>
</feature>
<reference evidence="1" key="1">
    <citation type="submission" date="2018-05" db="EMBL/GenBank/DDBJ databases">
        <authorList>
            <person name="Lanie J.A."/>
            <person name="Ng W.-L."/>
            <person name="Kazmierczak K.M."/>
            <person name="Andrzejewski T.M."/>
            <person name="Davidsen T.M."/>
            <person name="Wayne K.J."/>
            <person name="Tettelin H."/>
            <person name="Glass J.I."/>
            <person name="Rusch D."/>
            <person name="Podicherti R."/>
            <person name="Tsui H.-C.T."/>
            <person name="Winkler M.E."/>
        </authorList>
    </citation>
    <scope>NUCLEOTIDE SEQUENCE</scope>
</reference>
<protein>
    <submittedName>
        <fullName evidence="1">Uncharacterized protein</fullName>
    </submittedName>
</protein>
<dbReference type="EMBL" id="UINC01205471">
    <property type="protein sequence ID" value="SVE26661.1"/>
    <property type="molecule type" value="Genomic_DNA"/>
</dbReference>
<sequence>QKRVSSNVIACGRCDQKNIIVRI</sequence>
<dbReference type="AlphaFoldDB" id="A0A383C3B3"/>
<proteinExistence type="predicted"/>
<feature type="non-terminal residue" evidence="1">
    <location>
        <position position="1"/>
    </location>
</feature>
<evidence type="ECO:0000313" key="1">
    <source>
        <dbReference type="EMBL" id="SVE26661.1"/>
    </source>
</evidence>
<accession>A0A383C3B3</accession>
<name>A0A383C3B3_9ZZZZ</name>
<organism evidence="1">
    <name type="scientific">marine metagenome</name>
    <dbReference type="NCBI Taxonomy" id="408172"/>
    <lineage>
        <taxon>unclassified sequences</taxon>
        <taxon>metagenomes</taxon>
        <taxon>ecological metagenomes</taxon>
    </lineage>
</organism>
<gene>
    <name evidence="1" type="ORF">METZ01_LOCUS479515</name>
</gene>